<gene>
    <name evidence="3" type="ORF">H4F99_05135</name>
</gene>
<protein>
    <submittedName>
        <fullName evidence="3">PepSY domain-containing protein</fullName>
    </submittedName>
</protein>
<comment type="caution">
    <text evidence="3">The sequence shown here is derived from an EMBL/GenBank/DDBJ whole genome shotgun (WGS) entry which is preliminary data.</text>
</comment>
<feature type="region of interest" description="Disordered" evidence="1">
    <location>
        <begin position="29"/>
        <end position="87"/>
    </location>
</feature>
<dbReference type="AlphaFoldDB" id="A0A7W3YE84"/>
<evidence type="ECO:0000313" key="4">
    <source>
        <dbReference type="Proteomes" id="UP000552587"/>
    </source>
</evidence>
<feature type="compositionally biased region" description="Basic and acidic residues" evidence="1">
    <location>
        <begin position="136"/>
        <end position="146"/>
    </location>
</feature>
<evidence type="ECO:0000313" key="3">
    <source>
        <dbReference type="EMBL" id="MBB1087872.1"/>
    </source>
</evidence>
<feature type="compositionally biased region" description="Basic and acidic residues" evidence="1">
    <location>
        <begin position="36"/>
        <end position="46"/>
    </location>
</feature>
<proteinExistence type="predicted"/>
<evidence type="ECO:0000256" key="1">
    <source>
        <dbReference type="SAM" id="MobiDB-lite"/>
    </source>
</evidence>
<dbReference type="Proteomes" id="UP000552587">
    <property type="component" value="Unassembled WGS sequence"/>
</dbReference>
<feature type="region of interest" description="Disordered" evidence="1">
    <location>
        <begin position="118"/>
        <end position="146"/>
    </location>
</feature>
<feature type="compositionally biased region" description="Basic and acidic residues" evidence="1">
    <location>
        <begin position="69"/>
        <end position="87"/>
    </location>
</feature>
<feature type="signal peptide" evidence="2">
    <location>
        <begin position="1"/>
        <end position="31"/>
    </location>
</feature>
<keyword evidence="2" id="KW-0732">Signal</keyword>
<feature type="chain" id="PRO_5030810124" evidence="2">
    <location>
        <begin position="32"/>
        <end position="146"/>
    </location>
</feature>
<name>A0A7W3YE84_9GAMM</name>
<sequence>MTRFPVAPPAPRIVALSLLVASLAMVGGAAAQGASDGREQPPRDPRPSALGQARPSTADPRAQGHSHLRGADRRALSEAVRRVERRTGGQVLSAERIPYDGRNVNRIKVVDARGRVRVYMDDPNSSRPLRSQPVPQRDRRTQDDDD</sequence>
<dbReference type="RefSeq" id="WP_182668657.1">
    <property type="nucleotide sequence ID" value="NZ_JACHTE010000003.1"/>
</dbReference>
<accession>A0A7W3YE84</accession>
<organism evidence="3 4">
    <name type="scientific">Marilutibacter penaei</name>
    <dbReference type="NCBI Taxonomy" id="2759900"/>
    <lineage>
        <taxon>Bacteria</taxon>
        <taxon>Pseudomonadati</taxon>
        <taxon>Pseudomonadota</taxon>
        <taxon>Gammaproteobacteria</taxon>
        <taxon>Lysobacterales</taxon>
        <taxon>Lysobacteraceae</taxon>
        <taxon>Marilutibacter</taxon>
    </lineage>
</organism>
<keyword evidence="4" id="KW-1185">Reference proteome</keyword>
<reference evidence="3 4" key="1">
    <citation type="submission" date="2020-07" db="EMBL/GenBank/DDBJ databases">
        <authorList>
            <person name="Xu S."/>
            <person name="Li A."/>
        </authorList>
    </citation>
    <scope>NUCLEOTIDE SEQUENCE [LARGE SCALE GENOMIC DNA]</scope>
    <source>
        <strain evidence="3 4">SG-8</strain>
    </source>
</reference>
<evidence type="ECO:0000256" key="2">
    <source>
        <dbReference type="SAM" id="SignalP"/>
    </source>
</evidence>
<dbReference type="EMBL" id="JACHTE010000003">
    <property type="protein sequence ID" value="MBB1087872.1"/>
    <property type="molecule type" value="Genomic_DNA"/>
</dbReference>